<dbReference type="EMBL" id="MASI01000003">
    <property type="protein sequence ID" value="ODA67608.1"/>
    <property type="molecule type" value="Genomic_DNA"/>
</dbReference>
<protein>
    <submittedName>
        <fullName evidence="2">Uncharacterized protein</fullName>
    </submittedName>
</protein>
<sequence>MLKYVLAAMTVALLAFTGAQAAPQATSLTVTPAVAHGDSAGMLVEVGNKKWKHRNYKRYKHYKHDRYYRDRHYRYDRDRYYRHNYYRRPPPGWNRYSYRPYGWSRRGCLAFGPVWYCP</sequence>
<name>A0A1E2RZU0_9HYPH</name>
<keyword evidence="1" id="KW-0732">Signal</keyword>
<reference evidence="2 3" key="1">
    <citation type="submission" date="2016-07" db="EMBL/GenBank/DDBJ databases">
        <title>Draft genome sequence of Methyloligella halotolerans C2T (VKM B-2706T=CCUG 61687T=DSM 25045T), a halotolerant polyhydroxybutyrate accumulating methylotroph.</title>
        <authorList>
            <person name="Vasilenko O.V."/>
            <person name="Doronina N.V."/>
            <person name="Poroshina M.N."/>
            <person name="Tarlachkov S.V."/>
            <person name="Trotsenko Y.A."/>
        </authorList>
    </citation>
    <scope>NUCLEOTIDE SEQUENCE [LARGE SCALE GENOMIC DNA]</scope>
    <source>
        <strain evidence="2 3">VKM B-2706</strain>
    </source>
</reference>
<evidence type="ECO:0000313" key="2">
    <source>
        <dbReference type="EMBL" id="ODA67608.1"/>
    </source>
</evidence>
<evidence type="ECO:0000256" key="1">
    <source>
        <dbReference type="SAM" id="SignalP"/>
    </source>
</evidence>
<keyword evidence="3" id="KW-1185">Reference proteome</keyword>
<feature type="chain" id="PRO_5009116683" evidence="1">
    <location>
        <begin position="22"/>
        <end position="118"/>
    </location>
</feature>
<proteinExistence type="predicted"/>
<gene>
    <name evidence="2" type="ORF">A7A08_01642</name>
</gene>
<comment type="caution">
    <text evidence="2">The sequence shown here is derived from an EMBL/GenBank/DDBJ whole genome shotgun (WGS) entry which is preliminary data.</text>
</comment>
<accession>A0A1E2RZU0</accession>
<dbReference type="AlphaFoldDB" id="A0A1E2RZU0"/>
<dbReference type="STRING" id="1177755.A7A08_01642"/>
<evidence type="ECO:0000313" key="3">
    <source>
        <dbReference type="Proteomes" id="UP000095087"/>
    </source>
</evidence>
<dbReference type="OrthoDB" id="8451484at2"/>
<dbReference type="Proteomes" id="UP000095087">
    <property type="component" value="Unassembled WGS sequence"/>
</dbReference>
<organism evidence="2 3">
    <name type="scientific">Methyloligella halotolerans</name>
    <dbReference type="NCBI Taxonomy" id="1177755"/>
    <lineage>
        <taxon>Bacteria</taxon>
        <taxon>Pseudomonadati</taxon>
        <taxon>Pseudomonadota</taxon>
        <taxon>Alphaproteobacteria</taxon>
        <taxon>Hyphomicrobiales</taxon>
        <taxon>Hyphomicrobiaceae</taxon>
        <taxon>Methyloligella</taxon>
    </lineage>
</organism>
<feature type="signal peptide" evidence="1">
    <location>
        <begin position="1"/>
        <end position="21"/>
    </location>
</feature>
<dbReference type="RefSeq" id="WP_141693901.1">
    <property type="nucleotide sequence ID" value="NZ_MASI01000003.1"/>
</dbReference>